<feature type="transmembrane region" description="Helical" evidence="1">
    <location>
        <begin position="7"/>
        <end position="24"/>
    </location>
</feature>
<dbReference type="EMBL" id="RBLJ01000003">
    <property type="protein sequence ID" value="RKS57674.1"/>
    <property type="molecule type" value="Genomic_DNA"/>
</dbReference>
<feature type="transmembrane region" description="Helical" evidence="1">
    <location>
        <begin position="52"/>
        <end position="69"/>
    </location>
</feature>
<accession>A0ABX9SJJ7</accession>
<feature type="transmembrane region" description="Helical" evidence="1">
    <location>
        <begin position="76"/>
        <end position="95"/>
    </location>
</feature>
<comment type="caution">
    <text evidence="2">The sequence shown here is derived from an EMBL/GenBank/DDBJ whole genome shotgun (WGS) entry which is preliminary data.</text>
</comment>
<proteinExistence type="predicted"/>
<dbReference type="Pfam" id="PF10840">
    <property type="entry name" value="DUF2645"/>
    <property type="match status" value="1"/>
</dbReference>
<keyword evidence="1" id="KW-1133">Transmembrane helix</keyword>
<dbReference type="Proteomes" id="UP000280955">
    <property type="component" value="Unassembled WGS sequence"/>
</dbReference>
<dbReference type="RefSeq" id="WP_071823678.1">
    <property type="nucleotide sequence ID" value="NC_012962.1"/>
</dbReference>
<gene>
    <name evidence="2" type="ORF">BDD30_2483</name>
</gene>
<dbReference type="InterPro" id="IPR022553">
    <property type="entry name" value="DUF2645"/>
</dbReference>
<name>A0ABX9SJJ7_9GAMM</name>
<keyword evidence="3" id="KW-1185">Reference proteome</keyword>
<protein>
    <submittedName>
        <fullName evidence="2">Uncharacterized protein DUF2645</fullName>
    </submittedName>
</protein>
<sequence>MSKLALNITYAIFCTLFIYMMSSLEEEYYTNGSNVKDICDTYRALLDDTRELFSPTCLLIISPLIYATVKKRFKSFSLNIITFTLLAYWIWRFFIRLMICI</sequence>
<keyword evidence="1" id="KW-0812">Transmembrane</keyword>
<organism evidence="2 3">
    <name type="scientific">Photorhabdus asymbiotica</name>
    <dbReference type="NCBI Taxonomy" id="291112"/>
    <lineage>
        <taxon>Bacteria</taxon>
        <taxon>Pseudomonadati</taxon>
        <taxon>Pseudomonadota</taxon>
        <taxon>Gammaproteobacteria</taxon>
        <taxon>Enterobacterales</taxon>
        <taxon>Morganellaceae</taxon>
        <taxon>Photorhabdus</taxon>
    </lineage>
</organism>
<evidence type="ECO:0000256" key="1">
    <source>
        <dbReference type="SAM" id="Phobius"/>
    </source>
</evidence>
<evidence type="ECO:0000313" key="3">
    <source>
        <dbReference type="Proteomes" id="UP000280955"/>
    </source>
</evidence>
<keyword evidence="1" id="KW-0472">Membrane</keyword>
<reference evidence="2 3" key="1">
    <citation type="submission" date="2018-10" db="EMBL/GenBank/DDBJ databases">
        <title>Genomic Encyclopedia of Archaeal and Bacterial Type Strains, Phase II (KMG-II): from individual species to whole genera.</title>
        <authorList>
            <person name="Goeker M."/>
        </authorList>
    </citation>
    <scope>NUCLEOTIDE SEQUENCE [LARGE SCALE GENOMIC DNA]</scope>
    <source>
        <strain evidence="2 3">DSM 15149</strain>
    </source>
</reference>
<evidence type="ECO:0000313" key="2">
    <source>
        <dbReference type="EMBL" id="RKS57674.1"/>
    </source>
</evidence>